<evidence type="ECO:0000313" key="10">
    <source>
        <dbReference type="Proteomes" id="UP001139365"/>
    </source>
</evidence>
<dbReference type="InterPro" id="IPR017853">
    <property type="entry name" value="GH"/>
</dbReference>
<dbReference type="PANTHER" id="PTHR43576:SF3">
    <property type="entry name" value="ALPHA-L-ARABINOFURANOSIDASE C"/>
    <property type="match status" value="1"/>
</dbReference>
<evidence type="ECO:0000256" key="2">
    <source>
        <dbReference type="ARBA" id="ARBA00007186"/>
    </source>
</evidence>
<accession>A0AAE3JZU5</accession>
<dbReference type="PANTHER" id="PTHR43576">
    <property type="entry name" value="ALPHA-L-ARABINOFURANOSIDASE C-RELATED"/>
    <property type="match status" value="1"/>
</dbReference>
<comment type="catalytic activity">
    <reaction evidence="1">
        <text>Hydrolysis of terminal non-reducing alpha-L-arabinofuranoside residues in alpha-L-arabinosides.</text>
        <dbReference type="EC" id="3.2.1.55"/>
    </reaction>
</comment>
<keyword evidence="6" id="KW-0119">Carbohydrate metabolism</keyword>
<dbReference type="Proteomes" id="UP001139365">
    <property type="component" value="Unassembled WGS sequence"/>
</dbReference>
<keyword evidence="5" id="KW-0378">Hydrolase</keyword>
<dbReference type="Pfam" id="PF06964">
    <property type="entry name" value="Alpha-L-AF_C"/>
    <property type="match status" value="1"/>
</dbReference>
<dbReference type="SUPFAM" id="SSF51011">
    <property type="entry name" value="Glycosyl hydrolase domain"/>
    <property type="match status" value="1"/>
</dbReference>
<dbReference type="Gene3D" id="2.60.40.1180">
    <property type="entry name" value="Golgi alpha-mannosidase II"/>
    <property type="match status" value="1"/>
</dbReference>
<dbReference type="GO" id="GO:0000272">
    <property type="term" value="P:polysaccharide catabolic process"/>
    <property type="evidence" value="ECO:0007669"/>
    <property type="project" value="TreeGrafter"/>
</dbReference>
<dbReference type="EC" id="3.2.1.55" evidence="4"/>
<dbReference type="GO" id="GO:0046556">
    <property type="term" value="F:alpha-L-arabinofuranosidase activity"/>
    <property type="evidence" value="ECO:0007669"/>
    <property type="project" value="UniProtKB-EC"/>
</dbReference>
<dbReference type="Pfam" id="PF22848">
    <property type="entry name" value="ASD1_dom"/>
    <property type="match status" value="1"/>
</dbReference>
<evidence type="ECO:0000259" key="8">
    <source>
        <dbReference type="SMART" id="SM00813"/>
    </source>
</evidence>
<evidence type="ECO:0000256" key="7">
    <source>
        <dbReference type="ARBA" id="ARBA00023295"/>
    </source>
</evidence>
<dbReference type="SMART" id="SM00813">
    <property type="entry name" value="Alpha-L-AF_C"/>
    <property type="match status" value="1"/>
</dbReference>
<evidence type="ECO:0000256" key="5">
    <source>
        <dbReference type="ARBA" id="ARBA00022801"/>
    </source>
</evidence>
<evidence type="ECO:0000256" key="4">
    <source>
        <dbReference type="ARBA" id="ARBA00012670"/>
    </source>
</evidence>
<comment type="subunit">
    <text evidence="3">Homohexamer; trimer of dimers.</text>
</comment>
<gene>
    <name evidence="9" type="ORF">MR241_03095</name>
</gene>
<dbReference type="InterPro" id="IPR010720">
    <property type="entry name" value="Alpha-L-AF_C"/>
</dbReference>
<dbReference type="SUPFAM" id="SSF51445">
    <property type="entry name" value="(Trans)glycosidases"/>
    <property type="match status" value="1"/>
</dbReference>
<evidence type="ECO:0000313" key="9">
    <source>
        <dbReference type="EMBL" id="MCI5755265.1"/>
    </source>
</evidence>
<dbReference type="AlphaFoldDB" id="A0AAE3JZU5"/>
<organism evidence="9 10">
    <name type="scientific">Candidatus Colimorpha enterica</name>
    <dbReference type="NCBI Taxonomy" id="3083063"/>
    <lineage>
        <taxon>Bacteria</taxon>
        <taxon>Pseudomonadati</taxon>
        <taxon>Bacteroidota</taxon>
        <taxon>Bacteroidia</taxon>
        <taxon>Bacteroidales</taxon>
        <taxon>Candidatus Colimorpha</taxon>
    </lineage>
</organism>
<keyword evidence="7" id="KW-0326">Glycosidase</keyword>
<feature type="domain" description="Alpha-L-arabinofuranosidase C-terminal" evidence="8">
    <location>
        <begin position="290"/>
        <end position="487"/>
    </location>
</feature>
<dbReference type="GO" id="GO:0046373">
    <property type="term" value="P:L-arabinose metabolic process"/>
    <property type="evidence" value="ECO:0007669"/>
    <property type="project" value="InterPro"/>
</dbReference>
<name>A0AAE3JZU5_9BACT</name>
<proteinExistence type="inferred from homology"/>
<reference evidence="9 10" key="1">
    <citation type="submission" date="2022-03" db="EMBL/GenBank/DDBJ databases">
        <title>Metagenome-assembled genomes from swine fecal metagenomes.</title>
        <authorList>
            <person name="Holman D.B."/>
            <person name="Kommadath A."/>
        </authorList>
    </citation>
    <scope>NUCLEOTIDE SEQUENCE [LARGE SCALE GENOMIC DNA]</scope>
    <source>
        <strain evidence="9">SUG147</strain>
    </source>
</reference>
<comment type="similarity">
    <text evidence="2">Belongs to the glycosyl hydrolase 51 family.</text>
</comment>
<protein>
    <recommendedName>
        <fullName evidence="4">non-reducing end alpha-L-arabinofuranosidase</fullName>
        <ecNumber evidence="4">3.2.1.55</ecNumber>
    </recommendedName>
</protein>
<sequence length="495" mass="54576">MKAEIILNHDYIIGEPDGMLFGSFVEHIGRSVYTGIYEPDHYSADEYGFRGDVAQLVRGLGISGIRYPGGNFVSGYNWENGVGPRVTRPKTIDVAWNCIEPNLVGTDDFVGYCRRIGAEPIMAVNLGTAGMKEAAELLEYCNVRGGTAYSDRRIKNGYREPHGIKYWCLGNEMDAQWQIGHKTGGEYARLAVETAKLMKKIDPDISLIACGSSGDDLRTFPEWEAQVLAECYERVDYISLHHYFSNADGDTATFLASGIATDSHIEQVISVCDYIKSRRRSRKTMMLAFDEYNVWYHDREKKKGNLQIAPPLCEDHYNITDAVCLGGVLISLLRHCDRVKIACLAQLVNVIAPIITVPGGMAYRQTIYYPFEAVSRFGRGTVLDIRIKSDLCDGGKYGAIPAVDSVSVLNGDGDTVVFAVNRDTGNPVSLRIALQGIDASVISHTALYGENREVINSPENPDRVLPVPVGGCRIDGKEAFAVLPPLSWNVIKLGN</sequence>
<dbReference type="InterPro" id="IPR013780">
    <property type="entry name" value="Glyco_hydro_b"/>
</dbReference>
<evidence type="ECO:0000256" key="1">
    <source>
        <dbReference type="ARBA" id="ARBA00001462"/>
    </source>
</evidence>
<comment type="caution">
    <text evidence="9">The sequence shown here is derived from an EMBL/GenBank/DDBJ whole genome shotgun (WGS) entry which is preliminary data.</text>
</comment>
<evidence type="ECO:0000256" key="3">
    <source>
        <dbReference type="ARBA" id="ARBA00011165"/>
    </source>
</evidence>
<dbReference type="InterPro" id="IPR055235">
    <property type="entry name" value="ASD1_cat"/>
</dbReference>
<evidence type="ECO:0000256" key="6">
    <source>
        <dbReference type="ARBA" id="ARBA00023277"/>
    </source>
</evidence>
<dbReference type="Gene3D" id="3.20.20.80">
    <property type="entry name" value="Glycosidases"/>
    <property type="match status" value="1"/>
</dbReference>
<dbReference type="EMBL" id="JALEMU010000048">
    <property type="protein sequence ID" value="MCI5755265.1"/>
    <property type="molecule type" value="Genomic_DNA"/>
</dbReference>